<dbReference type="PANTHER" id="PTHR42829">
    <property type="entry name" value="NADH-UBIQUINONE OXIDOREDUCTASE CHAIN 5"/>
    <property type="match status" value="1"/>
</dbReference>
<dbReference type="PRINTS" id="PR01434">
    <property type="entry name" value="NADHDHGNASE5"/>
</dbReference>
<sequence>MNALLWLVPGLPAAAGAVLALSGVRSRRAAVTITLTVAALTLVLTTGFAVGQSTVRTPFLAKADLALGMDPLAGVVGVAVVVVAVLVLVFAGADVTESPARFGGLMLLFVAAVLTTVAARTLPTLILGWEVMGATSYALIGFDWRRPAAVTGGVVAFVTTRTADLGLYLAAGAALAGGGTLDLARMSDVAEPWRTVVAAGIAAAAIGKAAQLPFTFWISRAMEGPSPVSALLHSAAMVAMGGYLLLRVPELLARTPVVGTTVAWIGALTTVGLGLVALAQRDVKQVLAASTSAQLGFVVLAAGLGGVSAGVGQLLAHAATKALLFLAAGAWLSALGTRRLSALRGVARRWPLLGALATVGLLSLAGIAPLSLWAGKEGVLAVALSTTSSRISSEGGWPLYLLGLLGTALSAAYAGRVLQIIWSGRSPETDRWDEFEPGTRRIEPAMWPPLILLALAAVALGVLALPAVSDPLAAAVGGPHPAEGVVELIGSAGLALVVTAIAWRRTAVAERRPVRSTRPTRLLLDWFGLERAARAGLVAPVDRLAGLLARFDDRMLDAGVETAAGRTVALAGAAARFDRSDLDGLVEGLGRAVRRLARLARRPQTGQIHQYYLQSAAVVIVVAVLLIVIG</sequence>
<accession>A0A7W3P4F8</accession>
<feature type="transmembrane region" description="Helical" evidence="6">
    <location>
        <begin position="314"/>
        <end position="332"/>
    </location>
</feature>
<feature type="transmembrane region" description="Helical" evidence="6">
    <location>
        <begin position="286"/>
        <end position="308"/>
    </location>
</feature>
<feature type="domain" description="NADH:quinone oxidoreductase/Mrp antiporter transmembrane" evidence="7">
    <location>
        <begin position="121"/>
        <end position="387"/>
    </location>
</feature>
<dbReference type="Proteomes" id="UP000523079">
    <property type="component" value="Unassembled WGS sequence"/>
</dbReference>
<dbReference type="GO" id="GO:0012505">
    <property type="term" value="C:endomembrane system"/>
    <property type="evidence" value="ECO:0007669"/>
    <property type="project" value="UniProtKB-SubCell"/>
</dbReference>
<evidence type="ECO:0000256" key="4">
    <source>
        <dbReference type="ARBA" id="ARBA00023136"/>
    </source>
</evidence>
<dbReference type="InterPro" id="IPR003945">
    <property type="entry name" value="NU5C-like"/>
</dbReference>
<keyword evidence="2 5" id="KW-0812">Transmembrane</keyword>
<keyword evidence="3 6" id="KW-1133">Transmembrane helix</keyword>
<feature type="transmembrane region" description="Helical" evidence="6">
    <location>
        <begin position="484"/>
        <end position="503"/>
    </location>
</feature>
<comment type="caution">
    <text evidence="8">The sequence shown here is derived from an EMBL/GenBank/DDBJ whole genome shotgun (WGS) entry which is preliminary data.</text>
</comment>
<name>A0A7W3P4F8_9ACTN</name>
<feature type="transmembrane region" description="Helical" evidence="6">
    <location>
        <begin position="258"/>
        <end position="279"/>
    </location>
</feature>
<comment type="subcellular location">
    <subcellularLocation>
        <location evidence="1">Endomembrane system</location>
        <topology evidence="1">Multi-pass membrane protein</topology>
    </subcellularLocation>
    <subcellularLocation>
        <location evidence="5">Membrane</location>
        <topology evidence="5">Multi-pass membrane protein</topology>
    </subcellularLocation>
</comment>
<feature type="transmembrane region" description="Helical" evidence="6">
    <location>
        <begin position="30"/>
        <end position="51"/>
    </location>
</feature>
<evidence type="ECO:0000256" key="5">
    <source>
        <dbReference type="RuleBase" id="RU000320"/>
    </source>
</evidence>
<keyword evidence="4 6" id="KW-0472">Membrane</keyword>
<feature type="transmembrane region" description="Helical" evidence="6">
    <location>
        <begin position="148"/>
        <end position="176"/>
    </location>
</feature>
<reference evidence="8 9" key="1">
    <citation type="submission" date="2020-07" db="EMBL/GenBank/DDBJ databases">
        <title>Sequencing the genomes of 1000 actinobacteria strains.</title>
        <authorList>
            <person name="Klenk H.-P."/>
        </authorList>
    </citation>
    <scope>NUCLEOTIDE SEQUENCE [LARGE SCALE GENOMIC DNA]</scope>
    <source>
        <strain evidence="8 9">DSM 100723</strain>
    </source>
</reference>
<organism evidence="8 9">
    <name type="scientific">Microlunatus kandeliicorticis</name>
    <dbReference type="NCBI Taxonomy" id="1759536"/>
    <lineage>
        <taxon>Bacteria</taxon>
        <taxon>Bacillati</taxon>
        <taxon>Actinomycetota</taxon>
        <taxon>Actinomycetes</taxon>
        <taxon>Propionibacteriales</taxon>
        <taxon>Propionibacteriaceae</taxon>
        <taxon>Microlunatus</taxon>
    </lineage>
</organism>
<keyword evidence="9" id="KW-1185">Reference proteome</keyword>
<dbReference type="EMBL" id="JACGWT010000001">
    <property type="protein sequence ID" value="MBA8792884.1"/>
    <property type="molecule type" value="Genomic_DNA"/>
</dbReference>
<feature type="transmembrane region" description="Helical" evidence="6">
    <location>
        <begin position="395"/>
        <end position="415"/>
    </location>
</feature>
<keyword evidence="8" id="KW-0830">Ubiquinone</keyword>
<feature type="transmembrane region" description="Helical" evidence="6">
    <location>
        <begin position="105"/>
        <end position="127"/>
    </location>
</feature>
<evidence type="ECO:0000256" key="2">
    <source>
        <dbReference type="ARBA" id="ARBA00022692"/>
    </source>
</evidence>
<evidence type="ECO:0000256" key="3">
    <source>
        <dbReference type="ARBA" id="ARBA00022989"/>
    </source>
</evidence>
<dbReference type="Pfam" id="PF00361">
    <property type="entry name" value="Proton_antipo_M"/>
    <property type="match status" value="1"/>
</dbReference>
<dbReference type="GO" id="GO:0008137">
    <property type="term" value="F:NADH dehydrogenase (ubiquinone) activity"/>
    <property type="evidence" value="ECO:0007669"/>
    <property type="project" value="InterPro"/>
</dbReference>
<dbReference type="GO" id="GO:0016020">
    <property type="term" value="C:membrane"/>
    <property type="evidence" value="ECO:0007669"/>
    <property type="project" value="UniProtKB-SubCell"/>
</dbReference>
<feature type="transmembrane region" description="Helical" evidence="6">
    <location>
        <begin position="196"/>
        <end position="218"/>
    </location>
</feature>
<feature type="transmembrane region" description="Helical" evidence="6">
    <location>
        <begin position="230"/>
        <end position="246"/>
    </location>
</feature>
<protein>
    <submittedName>
        <fullName evidence="8">NADH:ubiquinone oxidoreductase subunit 5 (Subunit L)/multisubunit Na+/H+ antiporter MnhA subunit</fullName>
    </submittedName>
</protein>
<feature type="transmembrane region" description="Helical" evidence="6">
    <location>
        <begin position="611"/>
        <end position="629"/>
    </location>
</feature>
<dbReference type="GO" id="GO:0015990">
    <property type="term" value="P:electron transport coupled proton transport"/>
    <property type="evidence" value="ECO:0007669"/>
    <property type="project" value="TreeGrafter"/>
</dbReference>
<feature type="transmembrane region" description="Helical" evidence="6">
    <location>
        <begin position="352"/>
        <end position="375"/>
    </location>
</feature>
<dbReference type="AlphaFoldDB" id="A0A7W3P4F8"/>
<feature type="transmembrane region" description="Helical" evidence="6">
    <location>
        <begin position="450"/>
        <end position="469"/>
    </location>
</feature>
<evidence type="ECO:0000259" key="7">
    <source>
        <dbReference type="Pfam" id="PF00361"/>
    </source>
</evidence>
<proteinExistence type="predicted"/>
<dbReference type="GO" id="GO:0042773">
    <property type="term" value="P:ATP synthesis coupled electron transport"/>
    <property type="evidence" value="ECO:0007669"/>
    <property type="project" value="InterPro"/>
</dbReference>
<evidence type="ECO:0000313" key="9">
    <source>
        <dbReference type="Proteomes" id="UP000523079"/>
    </source>
</evidence>
<dbReference type="RefSeq" id="WP_182558468.1">
    <property type="nucleotide sequence ID" value="NZ_JACGWT010000001.1"/>
</dbReference>
<dbReference type="PANTHER" id="PTHR42829:SF2">
    <property type="entry name" value="NADH-UBIQUINONE OXIDOREDUCTASE CHAIN 5"/>
    <property type="match status" value="1"/>
</dbReference>
<feature type="transmembrane region" description="Helical" evidence="6">
    <location>
        <begin position="72"/>
        <end position="93"/>
    </location>
</feature>
<evidence type="ECO:0000256" key="1">
    <source>
        <dbReference type="ARBA" id="ARBA00004127"/>
    </source>
</evidence>
<dbReference type="Gene3D" id="1.20.5.2700">
    <property type="match status" value="1"/>
</dbReference>
<evidence type="ECO:0000313" key="8">
    <source>
        <dbReference type="EMBL" id="MBA8792884.1"/>
    </source>
</evidence>
<gene>
    <name evidence="8" type="ORF">FHX74_000478</name>
</gene>
<dbReference type="InterPro" id="IPR001750">
    <property type="entry name" value="ND/Mrp_TM"/>
</dbReference>
<evidence type="ECO:0000256" key="6">
    <source>
        <dbReference type="SAM" id="Phobius"/>
    </source>
</evidence>
<dbReference type="GO" id="GO:0003954">
    <property type="term" value="F:NADH dehydrogenase activity"/>
    <property type="evidence" value="ECO:0007669"/>
    <property type="project" value="TreeGrafter"/>
</dbReference>